<name>A0A1H8AL46_9SPHI</name>
<evidence type="ECO:0000256" key="2">
    <source>
        <dbReference type="ARBA" id="ARBA00022676"/>
    </source>
</evidence>
<feature type="domain" description="Glycosyltransferase 2-like" evidence="4">
    <location>
        <begin position="7"/>
        <end position="135"/>
    </location>
</feature>
<dbReference type="RefSeq" id="WP_091207326.1">
    <property type="nucleotide sequence ID" value="NZ_FOCL01000001.1"/>
</dbReference>
<dbReference type="EMBL" id="FOCL01000001">
    <property type="protein sequence ID" value="SEM71361.1"/>
    <property type="molecule type" value="Genomic_DNA"/>
</dbReference>
<dbReference type="Pfam" id="PF00535">
    <property type="entry name" value="Glycos_transf_2"/>
    <property type="match status" value="1"/>
</dbReference>
<evidence type="ECO:0000256" key="1">
    <source>
        <dbReference type="ARBA" id="ARBA00006739"/>
    </source>
</evidence>
<dbReference type="PANTHER" id="PTHR43179:SF12">
    <property type="entry name" value="GALACTOFURANOSYLTRANSFERASE GLFT2"/>
    <property type="match status" value="1"/>
</dbReference>
<keyword evidence="2" id="KW-0328">Glycosyltransferase</keyword>
<dbReference type="Proteomes" id="UP000198942">
    <property type="component" value="Unassembled WGS sequence"/>
</dbReference>
<evidence type="ECO:0000259" key="4">
    <source>
        <dbReference type="Pfam" id="PF00535"/>
    </source>
</evidence>
<dbReference type="InterPro" id="IPR029044">
    <property type="entry name" value="Nucleotide-diphossugar_trans"/>
</dbReference>
<evidence type="ECO:0000313" key="6">
    <source>
        <dbReference type="Proteomes" id="UP000198942"/>
    </source>
</evidence>
<dbReference type="OrthoDB" id="9771846at2"/>
<dbReference type="Gene3D" id="3.90.550.10">
    <property type="entry name" value="Spore Coat Polysaccharide Biosynthesis Protein SpsA, Chain A"/>
    <property type="match status" value="1"/>
</dbReference>
<dbReference type="GO" id="GO:0016757">
    <property type="term" value="F:glycosyltransferase activity"/>
    <property type="evidence" value="ECO:0007669"/>
    <property type="project" value="UniProtKB-KW"/>
</dbReference>
<accession>A0A1H8AL46</accession>
<protein>
    <recommendedName>
        <fullName evidence="4">Glycosyltransferase 2-like domain-containing protein</fullName>
    </recommendedName>
</protein>
<evidence type="ECO:0000313" key="5">
    <source>
        <dbReference type="EMBL" id="SEM71361.1"/>
    </source>
</evidence>
<dbReference type="STRING" id="551995.SAMN05192574_101563"/>
<dbReference type="InterPro" id="IPR001173">
    <property type="entry name" value="Glyco_trans_2-like"/>
</dbReference>
<dbReference type="PANTHER" id="PTHR43179">
    <property type="entry name" value="RHAMNOSYLTRANSFERASE WBBL"/>
    <property type="match status" value="1"/>
</dbReference>
<organism evidence="5 6">
    <name type="scientific">Mucilaginibacter gossypiicola</name>
    <dbReference type="NCBI Taxonomy" id="551995"/>
    <lineage>
        <taxon>Bacteria</taxon>
        <taxon>Pseudomonadati</taxon>
        <taxon>Bacteroidota</taxon>
        <taxon>Sphingobacteriia</taxon>
        <taxon>Sphingobacteriales</taxon>
        <taxon>Sphingobacteriaceae</taxon>
        <taxon>Mucilaginibacter</taxon>
    </lineage>
</organism>
<sequence>MAKVGLVTVLFNSDKVLEGFFKSLSIQTFKDYHLYLIDNTSSEDTDNLLLELSVKYAITNYTHIKNPDNAGVAKGNNQGIELSLKQGTTHTLLLNNDIEFNQPELLGNMLRHAEKNNESIIIPKIFFHDNGKIWMAGGKFLMLKGSTIHIGEGDDDGPRYSAESYFKYAPTCFMLINNKVFYDVGLMDEKYFVYYDDTDFIFRTVEKGYLVKLLPQLHVYHKVSSLTGGKESLFSIYYGTRNRIYFIRKNLKGLKYLCSLCFTMSTRFVRFIQFDSKQKIQVIKGVQEGFKL</sequence>
<proteinExistence type="inferred from homology"/>
<keyword evidence="6" id="KW-1185">Reference proteome</keyword>
<reference evidence="6" key="1">
    <citation type="submission" date="2016-10" db="EMBL/GenBank/DDBJ databases">
        <authorList>
            <person name="Varghese N."/>
            <person name="Submissions S."/>
        </authorList>
    </citation>
    <scope>NUCLEOTIDE SEQUENCE [LARGE SCALE GENOMIC DNA]</scope>
    <source>
        <strain evidence="6">Gh-48</strain>
    </source>
</reference>
<evidence type="ECO:0000256" key="3">
    <source>
        <dbReference type="ARBA" id="ARBA00022679"/>
    </source>
</evidence>
<keyword evidence="3" id="KW-0808">Transferase</keyword>
<dbReference type="SUPFAM" id="SSF53448">
    <property type="entry name" value="Nucleotide-diphospho-sugar transferases"/>
    <property type="match status" value="1"/>
</dbReference>
<gene>
    <name evidence="5" type="ORF">SAMN05192574_101563</name>
</gene>
<dbReference type="AlphaFoldDB" id="A0A1H8AL46"/>
<comment type="similarity">
    <text evidence="1">Belongs to the glycosyltransferase 2 family.</text>
</comment>